<dbReference type="AlphaFoldDB" id="A0A2C9VB69"/>
<dbReference type="EMBL" id="CM004395">
    <property type="protein sequence ID" value="OAY42200.1"/>
    <property type="molecule type" value="Genomic_DNA"/>
</dbReference>
<proteinExistence type="predicted"/>
<reference evidence="2" key="1">
    <citation type="submission" date="2016-02" db="EMBL/GenBank/DDBJ databases">
        <title>WGS assembly of Manihot esculenta.</title>
        <authorList>
            <person name="Bredeson J.V."/>
            <person name="Prochnik S.E."/>
            <person name="Lyons J.B."/>
            <person name="Schmutz J."/>
            <person name="Grimwood J."/>
            <person name="Vrebalov J."/>
            <person name="Bart R.S."/>
            <person name="Amuge T."/>
            <person name="Ferguson M.E."/>
            <person name="Green R."/>
            <person name="Putnam N."/>
            <person name="Stites J."/>
            <person name="Rounsley S."/>
            <person name="Rokhsar D.S."/>
        </authorList>
    </citation>
    <scope>NUCLEOTIDE SEQUENCE [LARGE SCALE GENOMIC DNA]</scope>
    <source>
        <tissue evidence="2">Leaf</tissue>
    </source>
</reference>
<evidence type="ECO:0000313" key="2">
    <source>
        <dbReference type="EMBL" id="OAY42200.1"/>
    </source>
</evidence>
<name>A0A2C9VB69_MANES</name>
<sequence length="75" mass="8658">MDRVCYSSFCFFLFLDNLILNFSGCASVHTWHLWQIVDYLMPKEERVLLIISILLESPFSRKSPCDGIGQELPSS</sequence>
<keyword evidence="1" id="KW-0732">Signal</keyword>
<feature type="signal peptide" evidence="1">
    <location>
        <begin position="1"/>
        <end position="25"/>
    </location>
</feature>
<evidence type="ECO:0008006" key="3">
    <source>
        <dbReference type="Google" id="ProtNLM"/>
    </source>
</evidence>
<evidence type="ECO:0000256" key="1">
    <source>
        <dbReference type="SAM" id="SignalP"/>
    </source>
</evidence>
<protein>
    <recommendedName>
        <fullName evidence="3">Secreted protein</fullName>
    </recommendedName>
</protein>
<organism evidence="2">
    <name type="scientific">Manihot esculenta</name>
    <name type="common">Cassava</name>
    <name type="synonym">Jatropha manihot</name>
    <dbReference type="NCBI Taxonomy" id="3983"/>
    <lineage>
        <taxon>Eukaryota</taxon>
        <taxon>Viridiplantae</taxon>
        <taxon>Streptophyta</taxon>
        <taxon>Embryophyta</taxon>
        <taxon>Tracheophyta</taxon>
        <taxon>Spermatophyta</taxon>
        <taxon>Magnoliopsida</taxon>
        <taxon>eudicotyledons</taxon>
        <taxon>Gunneridae</taxon>
        <taxon>Pentapetalae</taxon>
        <taxon>rosids</taxon>
        <taxon>fabids</taxon>
        <taxon>Malpighiales</taxon>
        <taxon>Euphorbiaceae</taxon>
        <taxon>Crotonoideae</taxon>
        <taxon>Manihoteae</taxon>
        <taxon>Manihot</taxon>
    </lineage>
</organism>
<accession>A0A2C9VB69</accession>
<gene>
    <name evidence="2" type="ORF">MANES_09G161000</name>
</gene>
<feature type="chain" id="PRO_5013265654" description="Secreted protein" evidence="1">
    <location>
        <begin position="26"/>
        <end position="75"/>
    </location>
</feature>